<dbReference type="InterPro" id="IPR027417">
    <property type="entry name" value="P-loop_NTPase"/>
</dbReference>
<dbReference type="Gene3D" id="3.40.50.300">
    <property type="entry name" value="P-loop containing nucleotide triphosphate hydrolases"/>
    <property type="match status" value="1"/>
</dbReference>
<dbReference type="OrthoDB" id="9776369at2"/>
<keyword evidence="4 7" id="KW-0067">ATP-binding</keyword>
<accession>A0A540V9R8</accession>
<dbReference type="Pfam" id="PF00005">
    <property type="entry name" value="ABC_tran"/>
    <property type="match status" value="1"/>
</dbReference>
<dbReference type="EMBL" id="VIGC01000038">
    <property type="protein sequence ID" value="TQE93499.1"/>
    <property type="molecule type" value="Genomic_DNA"/>
</dbReference>
<evidence type="ECO:0000256" key="2">
    <source>
        <dbReference type="ARBA" id="ARBA00022448"/>
    </source>
</evidence>
<dbReference type="InterPro" id="IPR003593">
    <property type="entry name" value="AAA+_ATPase"/>
</dbReference>
<name>A0A540V9R8_9CHLR</name>
<sequence>MSLLIARDVVAGYGEMEILHQVSLEVQQGEIVTIIGPNGAGKSTLIKTIFGLLATWQGEILFEGQNITRLPPEQIVRRGISYVPQVENIFPSLTVDENLELGAYLRPEAFKRQAEWIYGLFPEIASRRKTPAGRLSGGMRQMVAFGRALMSEPRLLLLDEPSAGLAPMVVDLVFETIQRVNQEGVTILMVEQNARKALACSNRGYILVDGRNRLDGPGQALLADEEIGRLFLGG</sequence>
<evidence type="ECO:0000313" key="7">
    <source>
        <dbReference type="EMBL" id="TQE93499.1"/>
    </source>
</evidence>
<comment type="similarity">
    <text evidence="1">Belongs to the ABC transporter superfamily.</text>
</comment>
<keyword evidence="8" id="KW-1185">Reference proteome</keyword>
<keyword evidence="5" id="KW-0029">Amino-acid transport</keyword>
<evidence type="ECO:0000313" key="8">
    <source>
        <dbReference type="Proteomes" id="UP000317371"/>
    </source>
</evidence>
<feature type="domain" description="ABC transporter" evidence="6">
    <location>
        <begin position="4"/>
        <end position="234"/>
    </location>
</feature>
<dbReference type="InterPro" id="IPR017871">
    <property type="entry name" value="ABC_transporter-like_CS"/>
</dbReference>
<dbReference type="AlphaFoldDB" id="A0A540V9R8"/>
<reference evidence="7 8" key="1">
    <citation type="submission" date="2019-06" db="EMBL/GenBank/DDBJ databases">
        <title>Genome sequence of Litorilinea aerophila BAA-2444.</title>
        <authorList>
            <person name="Maclea K.S."/>
            <person name="Maurais E.G."/>
            <person name="Iannazzi L.C."/>
        </authorList>
    </citation>
    <scope>NUCLEOTIDE SEQUENCE [LARGE SCALE GENOMIC DNA]</scope>
    <source>
        <strain evidence="7 8">ATCC BAA-2444</strain>
    </source>
</reference>
<dbReference type="PANTHER" id="PTHR43820:SF4">
    <property type="entry name" value="HIGH-AFFINITY BRANCHED-CHAIN AMINO ACID TRANSPORT ATP-BINDING PROTEIN LIVF"/>
    <property type="match status" value="1"/>
</dbReference>
<evidence type="ECO:0000256" key="4">
    <source>
        <dbReference type="ARBA" id="ARBA00022840"/>
    </source>
</evidence>
<dbReference type="SUPFAM" id="SSF52540">
    <property type="entry name" value="P-loop containing nucleoside triphosphate hydrolases"/>
    <property type="match status" value="1"/>
</dbReference>
<gene>
    <name evidence="7" type="ORF">FKZ61_20865</name>
</gene>
<keyword evidence="3" id="KW-0547">Nucleotide-binding</keyword>
<protein>
    <submittedName>
        <fullName evidence="7">ABC transporter ATP-binding protein</fullName>
    </submittedName>
</protein>
<proteinExistence type="inferred from homology"/>
<dbReference type="Proteomes" id="UP000317371">
    <property type="component" value="Unassembled WGS sequence"/>
</dbReference>
<dbReference type="PROSITE" id="PS00211">
    <property type="entry name" value="ABC_TRANSPORTER_1"/>
    <property type="match status" value="1"/>
</dbReference>
<dbReference type="SMART" id="SM00382">
    <property type="entry name" value="AAA"/>
    <property type="match status" value="1"/>
</dbReference>
<comment type="caution">
    <text evidence="7">The sequence shown here is derived from an EMBL/GenBank/DDBJ whole genome shotgun (WGS) entry which is preliminary data.</text>
</comment>
<evidence type="ECO:0000256" key="5">
    <source>
        <dbReference type="ARBA" id="ARBA00022970"/>
    </source>
</evidence>
<evidence type="ECO:0000256" key="3">
    <source>
        <dbReference type="ARBA" id="ARBA00022741"/>
    </source>
</evidence>
<keyword evidence="2" id="KW-0813">Transport</keyword>
<dbReference type="PROSITE" id="PS50893">
    <property type="entry name" value="ABC_TRANSPORTER_2"/>
    <property type="match status" value="1"/>
</dbReference>
<dbReference type="InterPro" id="IPR052156">
    <property type="entry name" value="BCAA_Transport_ATP-bd_LivF"/>
</dbReference>
<dbReference type="GO" id="GO:0015807">
    <property type="term" value="P:L-amino acid transport"/>
    <property type="evidence" value="ECO:0007669"/>
    <property type="project" value="TreeGrafter"/>
</dbReference>
<dbReference type="GO" id="GO:0015658">
    <property type="term" value="F:branched-chain amino acid transmembrane transporter activity"/>
    <property type="evidence" value="ECO:0007669"/>
    <property type="project" value="TreeGrafter"/>
</dbReference>
<dbReference type="InParanoid" id="A0A540V9R8"/>
<evidence type="ECO:0000259" key="6">
    <source>
        <dbReference type="PROSITE" id="PS50893"/>
    </source>
</evidence>
<dbReference type="CDD" id="cd03224">
    <property type="entry name" value="ABC_TM1139_LivF_branched"/>
    <property type="match status" value="1"/>
</dbReference>
<dbReference type="GO" id="GO:0005524">
    <property type="term" value="F:ATP binding"/>
    <property type="evidence" value="ECO:0007669"/>
    <property type="project" value="UniProtKB-KW"/>
</dbReference>
<organism evidence="7 8">
    <name type="scientific">Litorilinea aerophila</name>
    <dbReference type="NCBI Taxonomy" id="1204385"/>
    <lineage>
        <taxon>Bacteria</taxon>
        <taxon>Bacillati</taxon>
        <taxon>Chloroflexota</taxon>
        <taxon>Caldilineae</taxon>
        <taxon>Caldilineales</taxon>
        <taxon>Caldilineaceae</taxon>
        <taxon>Litorilinea</taxon>
    </lineage>
</organism>
<dbReference type="InterPro" id="IPR003439">
    <property type="entry name" value="ABC_transporter-like_ATP-bd"/>
</dbReference>
<evidence type="ECO:0000256" key="1">
    <source>
        <dbReference type="ARBA" id="ARBA00005417"/>
    </source>
</evidence>
<dbReference type="PANTHER" id="PTHR43820">
    <property type="entry name" value="HIGH-AFFINITY BRANCHED-CHAIN AMINO ACID TRANSPORT ATP-BINDING PROTEIN LIVF"/>
    <property type="match status" value="1"/>
</dbReference>
<dbReference type="GO" id="GO:0016887">
    <property type="term" value="F:ATP hydrolysis activity"/>
    <property type="evidence" value="ECO:0007669"/>
    <property type="project" value="InterPro"/>
</dbReference>